<evidence type="ECO:0000313" key="12">
    <source>
        <dbReference type="Proteomes" id="UP000078544"/>
    </source>
</evidence>
<accession>A0A166P426</accession>
<dbReference type="GO" id="GO:0005507">
    <property type="term" value="F:copper ion binding"/>
    <property type="evidence" value="ECO:0007669"/>
    <property type="project" value="InterPro"/>
</dbReference>
<keyword evidence="3" id="KW-0732">Signal</keyword>
<evidence type="ECO:0000256" key="6">
    <source>
        <dbReference type="ARBA" id="ARBA00023008"/>
    </source>
</evidence>
<dbReference type="InterPro" id="IPR011707">
    <property type="entry name" value="Cu-oxidase-like_N"/>
</dbReference>
<dbReference type="InterPro" id="IPR033138">
    <property type="entry name" value="Cu_oxidase_CS"/>
</dbReference>
<keyword evidence="6" id="KW-0186">Copper</keyword>
<dbReference type="Proteomes" id="UP000078544">
    <property type="component" value="Unassembled WGS sequence"/>
</dbReference>
<dbReference type="InterPro" id="IPR001117">
    <property type="entry name" value="Cu-oxidase_2nd"/>
</dbReference>
<dbReference type="PROSITE" id="PS00080">
    <property type="entry name" value="MULTICOPPER_OXIDASE2"/>
    <property type="match status" value="1"/>
</dbReference>
<evidence type="ECO:0000256" key="3">
    <source>
        <dbReference type="ARBA" id="ARBA00022729"/>
    </source>
</evidence>
<name>A0A166P426_9HYPO</name>
<dbReference type="PANTHER" id="PTHR11709">
    <property type="entry name" value="MULTI-COPPER OXIDASE"/>
    <property type="match status" value="1"/>
</dbReference>
<evidence type="ECO:0000256" key="2">
    <source>
        <dbReference type="ARBA" id="ARBA00022723"/>
    </source>
</evidence>
<keyword evidence="12" id="KW-1185">Reference proteome</keyword>
<comment type="caution">
    <text evidence="11">The sequence shown here is derived from an EMBL/GenBank/DDBJ whole genome shotgun (WGS) entry which is preliminary data.</text>
</comment>
<dbReference type="Pfam" id="PF07731">
    <property type="entry name" value="Cu-oxidase_2"/>
    <property type="match status" value="1"/>
</dbReference>
<keyword evidence="7" id="KW-0325">Glycoprotein</keyword>
<evidence type="ECO:0000256" key="5">
    <source>
        <dbReference type="ARBA" id="ARBA00023002"/>
    </source>
</evidence>
<dbReference type="InterPro" id="IPR008972">
    <property type="entry name" value="Cupredoxin"/>
</dbReference>
<comment type="similarity">
    <text evidence="1">Belongs to the multicopper oxidase family.</text>
</comment>
<evidence type="ECO:0000259" key="8">
    <source>
        <dbReference type="Pfam" id="PF00394"/>
    </source>
</evidence>
<evidence type="ECO:0000313" key="11">
    <source>
        <dbReference type="EMBL" id="KZZ94300.1"/>
    </source>
</evidence>
<proteinExistence type="inferred from homology"/>
<dbReference type="Gene3D" id="2.60.40.420">
    <property type="entry name" value="Cupredoxins - blue copper proteins"/>
    <property type="match status" value="3"/>
</dbReference>
<evidence type="ECO:0000259" key="10">
    <source>
        <dbReference type="Pfam" id="PF07732"/>
    </source>
</evidence>
<dbReference type="STRING" id="1081109.A0A166P426"/>
<feature type="domain" description="Plastocyanin-like" evidence="9">
    <location>
        <begin position="735"/>
        <end position="849"/>
    </location>
</feature>
<organism evidence="11 12">
    <name type="scientific">Moelleriella libera RCEF 2490</name>
    <dbReference type="NCBI Taxonomy" id="1081109"/>
    <lineage>
        <taxon>Eukaryota</taxon>
        <taxon>Fungi</taxon>
        <taxon>Dikarya</taxon>
        <taxon>Ascomycota</taxon>
        <taxon>Pezizomycotina</taxon>
        <taxon>Sordariomycetes</taxon>
        <taxon>Hypocreomycetidae</taxon>
        <taxon>Hypocreales</taxon>
        <taxon>Clavicipitaceae</taxon>
        <taxon>Moelleriella</taxon>
    </lineage>
</organism>
<dbReference type="GO" id="GO:0016491">
    <property type="term" value="F:oxidoreductase activity"/>
    <property type="evidence" value="ECO:0007669"/>
    <property type="project" value="UniProtKB-KW"/>
</dbReference>
<reference evidence="11 12" key="1">
    <citation type="journal article" date="2016" name="Genome Biol. Evol.">
        <title>Divergent and convergent evolution of fungal pathogenicity.</title>
        <authorList>
            <person name="Shang Y."/>
            <person name="Xiao G."/>
            <person name="Zheng P."/>
            <person name="Cen K."/>
            <person name="Zhan S."/>
            <person name="Wang C."/>
        </authorList>
    </citation>
    <scope>NUCLEOTIDE SEQUENCE [LARGE SCALE GENOMIC DNA]</scope>
    <source>
        <strain evidence="11 12">RCEF 2490</strain>
    </source>
</reference>
<dbReference type="CDD" id="cd13850">
    <property type="entry name" value="CuRO_1_Abr2_like"/>
    <property type="match status" value="1"/>
</dbReference>
<sequence length="897" mass="97526">MGQVSLLHRVLSKALWEDSNRRVTAEVRTSVAHCNDTKRPAVRSFTTAQRSARSGATYEFKRARRLLHHGIGRAHLLPFWDEPVTSRPTSSQPDTLNSTLAPLPARQPILQRWLIQAPAVDTQAALIARQEIILIIDKPCLLSTMASTPLNRLSHLALSSFARSANYWEEIGGVPKESKVLALAIHPSIKPRSRRQRFSLAPLALPITTTRTTKTTWPDFIRQELTSDVMIMCARRQRLLAAALGGLLYGAAGCDAALKRFDFTVHSASRSPDGFEREVYLVNGQQPGPLIDVEEGDDVEVHVKNELMVDTAIHWHGSQKPIPPGGNMTYRFSTKGEYGFYWYHSHFKAYYNDAIRGPLLIRPAASRQRPFDKIAGGKPDQMSALLAAEKNANNILLNDWTHELSDVVSARYMQTGAAPSCVDSILADGLGRVQCLPQSILDAGPGLGIRSQSGSPNQDVAAGFAHKNIFEGLDMHDMTIHPSPTLPRTAAPATATPYAAVVQTEKTSGLGPRGCTKPMMFKPGFDQASLPAETCANTTSPLLVVPANQKNGWLALNLVNSGAVSALSVSLDAHSMFVYGADGEYTQPQEVKVLHMELGQRYSVMVKLDQKPASYFLRFATFPSGDMQQVLEGKAIVSYTMDGKAKSSTEAEGNVLDDEASVWMYVNGSAKAGAARLKAQDLSPFDQRDFPSGRTADKTMSFTINQTDATTWVLDHDAFKEPDVPILKGAASPAWNASTTIQLPLNSTVDVIFNIANQSMDVMGHPIHLHGHKFWVLGSGEGSFPYDAVRDAPEGMLNLRNPPLRDTTGVPAQGWTVMRFVTDNPGAWILHCHLQWHIASGMAVVFVEGGEKLPSLLEGQAAAAAATNASGQRRSASLSRITSFCVFVGVVVAATVG</sequence>
<keyword evidence="2" id="KW-0479">Metal-binding</keyword>
<dbReference type="PROSITE" id="PS00079">
    <property type="entry name" value="MULTICOPPER_OXIDASE1"/>
    <property type="match status" value="1"/>
</dbReference>
<evidence type="ECO:0000256" key="7">
    <source>
        <dbReference type="ARBA" id="ARBA00023180"/>
    </source>
</evidence>
<dbReference type="PANTHER" id="PTHR11709:SF488">
    <property type="entry name" value="LACCASE-RELATED"/>
    <property type="match status" value="1"/>
</dbReference>
<keyword evidence="4" id="KW-0677">Repeat</keyword>
<dbReference type="InterPro" id="IPR045087">
    <property type="entry name" value="Cu-oxidase_fam"/>
</dbReference>
<gene>
    <name evidence="11" type="ORF">AAL_05267</name>
</gene>
<dbReference type="Pfam" id="PF00394">
    <property type="entry name" value="Cu-oxidase"/>
    <property type="match status" value="1"/>
</dbReference>
<dbReference type="SUPFAM" id="SSF49503">
    <property type="entry name" value="Cupredoxins"/>
    <property type="match status" value="3"/>
</dbReference>
<protein>
    <submittedName>
        <fullName evidence="11">Cupredoxin</fullName>
    </submittedName>
</protein>
<feature type="domain" description="Plastocyanin-like" evidence="10">
    <location>
        <begin position="266"/>
        <end position="364"/>
    </location>
</feature>
<dbReference type="Pfam" id="PF07732">
    <property type="entry name" value="Cu-oxidase_3"/>
    <property type="match status" value="1"/>
</dbReference>
<evidence type="ECO:0000256" key="4">
    <source>
        <dbReference type="ARBA" id="ARBA00022737"/>
    </source>
</evidence>
<dbReference type="AlphaFoldDB" id="A0A166P426"/>
<dbReference type="InterPro" id="IPR011706">
    <property type="entry name" value="Cu-oxidase_C"/>
</dbReference>
<evidence type="ECO:0000256" key="1">
    <source>
        <dbReference type="ARBA" id="ARBA00010609"/>
    </source>
</evidence>
<dbReference type="EMBL" id="AZGY01000011">
    <property type="protein sequence ID" value="KZZ94300.1"/>
    <property type="molecule type" value="Genomic_DNA"/>
</dbReference>
<keyword evidence="5" id="KW-0560">Oxidoreductase</keyword>
<dbReference type="OrthoDB" id="2121828at2759"/>
<evidence type="ECO:0000259" key="9">
    <source>
        <dbReference type="Pfam" id="PF07731"/>
    </source>
</evidence>
<dbReference type="InterPro" id="IPR002355">
    <property type="entry name" value="Cu_oxidase_Cu_BS"/>
</dbReference>
<feature type="domain" description="Plastocyanin-like" evidence="8">
    <location>
        <begin position="555"/>
        <end position="622"/>
    </location>
</feature>